<dbReference type="InterPro" id="IPR058154">
    <property type="entry name" value="Bxb1_TTP-like"/>
</dbReference>
<accession>A0A2U2RH66</accession>
<gene>
    <name evidence="1" type="ORF">DEO23_14025</name>
</gene>
<dbReference type="OrthoDB" id="4094653at2"/>
<comment type="caution">
    <text evidence="1">The sequence shown here is derived from an EMBL/GenBank/DDBJ whole genome shotgun (WGS) entry which is preliminary data.</text>
</comment>
<reference evidence="1 2" key="1">
    <citation type="submission" date="2018-05" db="EMBL/GenBank/DDBJ databases">
        <title>Brachybacterium sp. M1HQ-2T, whole genome shotgun sequence.</title>
        <authorList>
            <person name="Tuo L."/>
        </authorList>
    </citation>
    <scope>NUCLEOTIDE SEQUENCE [LARGE SCALE GENOMIC DNA]</scope>
    <source>
        <strain evidence="1 2">M1HQ-2</strain>
    </source>
</reference>
<dbReference type="Proteomes" id="UP000245590">
    <property type="component" value="Unassembled WGS sequence"/>
</dbReference>
<dbReference type="EMBL" id="QFKX01000006">
    <property type="protein sequence ID" value="PWH05194.1"/>
    <property type="molecule type" value="Genomic_DNA"/>
</dbReference>
<sequence>MATADTVKLHIAGIGHVFYNDVDADPLDPTTFKFLDESTYGDWIWLGDTSSENLIEFETDGGDTTYKRTWDRLKTGVVREDETISATINSVNASAETFNLGFAGHTYDEASQSYTVDSSGRSTGKALQIVTEDGSNIAGLYLPNTDIKGSFPTFDLEEYMEIPLSVAILSSPGTGALWQWFEPRPYAVAPAA</sequence>
<dbReference type="AlphaFoldDB" id="A0A2U2RH66"/>
<evidence type="ECO:0000313" key="2">
    <source>
        <dbReference type="Proteomes" id="UP000245590"/>
    </source>
</evidence>
<proteinExistence type="predicted"/>
<name>A0A2U2RH66_9MICO</name>
<evidence type="ECO:0000313" key="1">
    <source>
        <dbReference type="EMBL" id="PWH05194.1"/>
    </source>
</evidence>
<evidence type="ECO:0008006" key="3">
    <source>
        <dbReference type="Google" id="ProtNLM"/>
    </source>
</evidence>
<dbReference type="Pfam" id="PF25681">
    <property type="entry name" value="Phage_TTP_17"/>
    <property type="match status" value="1"/>
</dbReference>
<protein>
    <recommendedName>
        <fullName evidence="3">Major tail protein</fullName>
    </recommendedName>
</protein>
<dbReference type="RefSeq" id="WP_109276656.1">
    <property type="nucleotide sequence ID" value="NZ_QFKX01000006.1"/>
</dbReference>
<organism evidence="1 2">
    <name type="scientific">Brachybacterium endophyticum</name>
    <dbReference type="NCBI Taxonomy" id="2182385"/>
    <lineage>
        <taxon>Bacteria</taxon>
        <taxon>Bacillati</taxon>
        <taxon>Actinomycetota</taxon>
        <taxon>Actinomycetes</taxon>
        <taxon>Micrococcales</taxon>
        <taxon>Dermabacteraceae</taxon>
        <taxon>Brachybacterium</taxon>
    </lineage>
</organism>
<keyword evidence="2" id="KW-1185">Reference proteome</keyword>